<feature type="transmembrane region" description="Helical" evidence="1">
    <location>
        <begin position="147"/>
        <end position="169"/>
    </location>
</feature>
<proteinExistence type="predicted"/>
<feature type="domain" description="GST N-terminal" evidence="2">
    <location>
        <begin position="2"/>
        <end position="85"/>
    </location>
</feature>
<dbReference type="CDD" id="cd03049">
    <property type="entry name" value="GST_N_3"/>
    <property type="match status" value="1"/>
</dbReference>
<dbReference type="SUPFAM" id="SSF47616">
    <property type="entry name" value="GST C-terminal domain-like"/>
    <property type="match status" value="1"/>
</dbReference>
<evidence type="ECO:0000259" key="2">
    <source>
        <dbReference type="PROSITE" id="PS50404"/>
    </source>
</evidence>
<dbReference type="EMBL" id="UIHC01000007">
    <property type="protein sequence ID" value="SUZ31364.1"/>
    <property type="molecule type" value="Genomic_DNA"/>
</dbReference>
<evidence type="ECO:0000313" key="4">
    <source>
        <dbReference type="Proteomes" id="UP000272908"/>
    </source>
</evidence>
<gene>
    <name evidence="3" type="primary">yibF</name>
    <name evidence="3" type="ORF">ROE7235_01105</name>
</gene>
<keyword evidence="4" id="KW-1185">Reference proteome</keyword>
<evidence type="ECO:0000313" key="3">
    <source>
        <dbReference type="EMBL" id="SUZ31364.1"/>
    </source>
</evidence>
<name>A0A3B0MR24_9RHOB</name>
<dbReference type="PROSITE" id="PS50404">
    <property type="entry name" value="GST_NTER"/>
    <property type="match status" value="1"/>
</dbReference>
<keyword evidence="1" id="KW-1133">Transmembrane helix</keyword>
<dbReference type="InterPro" id="IPR036249">
    <property type="entry name" value="Thioredoxin-like_sf"/>
</dbReference>
<dbReference type="CDD" id="cd03205">
    <property type="entry name" value="GST_C_6"/>
    <property type="match status" value="1"/>
</dbReference>
<dbReference type="Pfam" id="PF13410">
    <property type="entry name" value="GST_C_2"/>
    <property type="match status" value="1"/>
</dbReference>
<keyword evidence="1" id="KW-0812">Transmembrane</keyword>
<reference evidence="4" key="1">
    <citation type="submission" date="2018-08" db="EMBL/GenBank/DDBJ databases">
        <authorList>
            <person name="Rodrigo-Torres L."/>
            <person name="Arahal R. D."/>
            <person name="Lucena T."/>
        </authorList>
    </citation>
    <scope>NUCLEOTIDE SEQUENCE [LARGE SCALE GENOMIC DNA]</scope>
    <source>
        <strain evidence="4">CECT 7235</strain>
    </source>
</reference>
<accession>A0A3B0MR24</accession>
<dbReference type="Proteomes" id="UP000272908">
    <property type="component" value="Unassembled WGS sequence"/>
</dbReference>
<dbReference type="Gene3D" id="3.40.30.10">
    <property type="entry name" value="Glutaredoxin"/>
    <property type="match status" value="1"/>
</dbReference>
<keyword evidence="1" id="KW-0472">Membrane</keyword>
<dbReference type="Gene3D" id="1.20.1050.10">
    <property type="match status" value="1"/>
</dbReference>
<dbReference type="SUPFAM" id="SSF52833">
    <property type="entry name" value="Thioredoxin-like"/>
    <property type="match status" value="1"/>
</dbReference>
<dbReference type="Pfam" id="PF13409">
    <property type="entry name" value="GST_N_2"/>
    <property type="match status" value="1"/>
</dbReference>
<dbReference type="InterPro" id="IPR036282">
    <property type="entry name" value="Glutathione-S-Trfase_C_sf"/>
</dbReference>
<sequence>MSGLTLYHSPTSPYVRKVMVLAHEAGLLDRIALVPASGTPLDSGTVPLAANPLGKVPVLTRPDGGALYDSRVICRYLDALAGDRFYPQGARQWDCITLEATADGMLDAALEMMYESRLRAEQIRSAEIVEGQWSKISRSIAVLEDRWMAYLAGPLCMGQMALGCALAYIDFRLGARDWRNAAPVLAAWQGGFAARDSMTATTPPG</sequence>
<evidence type="ECO:0000256" key="1">
    <source>
        <dbReference type="SAM" id="Phobius"/>
    </source>
</evidence>
<organism evidence="3 4">
    <name type="scientific">Roseinatronobacter ekhonensis</name>
    <dbReference type="NCBI Taxonomy" id="254356"/>
    <lineage>
        <taxon>Bacteria</taxon>
        <taxon>Pseudomonadati</taxon>
        <taxon>Pseudomonadota</taxon>
        <taxon>Alphaproteobacteria</taxon>
        <taxon>Rhodobacterales</taxon>
        <taxon>Paracoccaceae</taxon>
        <taxon>Roseinatronobacter</taxon>
    </lineage>
</organism>
<dbReference type="AlphaFoldDB" id="A0A3B0MR24"/>
<protein>
    <submittedName>
        <fullName evidence="3">Putative GST-like protein YibF</fullName>
    </submittedName>
</protein>
<dbReference type="InterPro" id="IPR004045">
    <property type="entry name" value="Glutathione_S-Trfase_N"/>
</dbReference>